<accession>A0ABR1J2Y9</accession>
<feature type="region of interest" description="Disordered" evidence="1">
    <location>
        <begin position="1"/>
        <end position="106"/>
    </location>
</feature>
<sequence length="677" mass="77766">MEQGSEDNYRKVKVLKKNQQDEIVEESSEEDDTKNRSAGAKDEQDDWDDKNSDVETEEGSDDIESETETRNKSVGAEDEQDDWDDKNSDVETEDGSDDIESETEVDEDFDEDMDIANDEKKLMEEFLTDPQKFSQPIESFFALYHLQSNGTFRQAENVTQSFAHVKYMSKAIVLSEALKQSKGSRSKATSAVKEIAETILAPGIITPFNIANTYTSFISSFVKRNPSPPSMLVSDDGKELWYDGTKVVVPDLVDAVCQTIEEAEEEMHLFCQGHQEDWKVPDNIVDNWRETQRGYGLFKLETWVTNENSLWDSLQERYPFLVTFDETGDLVIDRALSESLLQSIEKIREKILIALYLATGQPPRISELVEHKFTNSIKPRTMFLSPGLKRQEGEDCKEGEFPPWLQFWLVIRRAKFSNIVGLEQFIPTLVPPRLAKLLCSYLCIMRPLELVLVQICWDSTAARRYSEYLFVSKGQYMSPSTFSRSIKSWFKKRLDISAGPRIARQVLVQIARLYIGSAFLLDAFDSNDALTLQQNHPQYRARQTYAPEYGHLPGLSSDFLAAYAKVSQAWWEIWGLRNGYGRRKPRFVEEQIVRQSLKEEIVAEVFQKLKMHYEGLLAAQKEQNNSTIAIINDLLTKNRYHHSMDIQLLCTPGSKWTIHIIYLTMMSILLILLLKLG</sequence>
<feature type="compositionally biased region" description="Basic and acidic residues" evidence="1">
    <location>
        <begin position="33"/>
        <end position="42"/>
    </location>
</feature>
<dbReference type="Proteomes" id="UP001498398">
    <property type="component" value="Unassembled WGS sequence"/>
</dbReference>
<feature type="compositionally biased region" description="Acidic residues" evidence="1">
    <location>
        <begin position="43"/>
        <end position="66"/>
    </location>
</feature>
<comment type="caution">
    <text evidence="3">The sequence shown here is derived from an EMBL/GenBank/DDBJ whole genome shotgun (WGS) entry which is preliminary data.</text>
</comment>
<reference evidence="3 4" key="1">
    <citation type="submission" date="2024-01" db="EMBL/GenBank/DDBJ databases">
        <title>A draft genome for the cacao thread blight pathogen Marasmiellus scandens.</title>
        <authorList>
            <person name="Baruah I.K."/>
            <person name="Leung J."/>
            <person name="Bukari Y."/>
            <person name="Amoako-Attah I."/>
            <person name="Meinhardt L.W."/>
            <person name="Bailey B.A."/>
            <person name="Cohen S.P."/>
        </authorList>
    </citation>
    <scope>NUCLEOTIDE SEQUENCE [LARGE SCALE GENOMIC DNA]</scope>
    <source>
        <strain evidence="3 4">GH-19</strain>
    </source>
</reference>
<keyword evidence="2" id="KW-0472">Membrane</keyword>
<keyword evidence="2" id="KW-0812">Transmembrane</keyword>
<protein>
    <submittedName>
        <fullName evidence="3">Uncharacterized protein</fullName>
    </submittedName>
</protein>
<organism evidence="3 4">
    <name type="scientific">Marasmiellus scandens</name>
    <dbReference type="NCBI Taxonomy" id="2682957"/>
    <lineage>
        <taxon>Eukaryota</taxon>
        <taxon>Fungi</taxon>
        <taxon>Dikarya</taxon>
        <taxon>Basidiomycota</taxon>
        <taxon>Agaricomycotina</taxon>
        <taxon>Agaricomycetes</taxon>
        <taxon>Agaricomycetidae</taxon>
        <taxon>Agaricales</taxon>
        <taxon>Marasmiineae</taxon>
        <taxon>Omphalotaceae</taxon>
        <taxon>Marasmiellus</taxon>
    </lineage>
</organism>
<dbReference type="EMBL" id="JBANRG010000037">
    <property type="protein sequence ID" value="KAK7448917.1"/>
    <property type="molecule type" value="Genomic_DNA"/>
</dbReference>
<evidence type="ECO:0000256" key="1">
    <source>
        <dbReference type="SAM" id="MobiDB-lite"/>
    </source>
</evidence>
<gene>
    <name evidence="3" type="ORF">VKT23_013649</name>
</gene>
<feature type="compositionally biased region" description="Acidic residues" evidence="1">
    <location>
        <begin position="22"/>
        <end position="32"/>
    </location>
</feature>
<evidence type="ECO:0000256" key="2">
    <source>
        <dbReference type="SAM" id="Phobius"/>
    </source>
</evidence>
<feature type="compositionally biased region" description="Acidic residues" evidence="1">
    <location>
        <begin position="76"/>
        <end position="106"/>
    </location>
</feature>
<evidence type="ECO:0000313" key="3">
    <source>
        <dbReference type="EMBL" id="KAK7448917.1"/>
    </source>
</evidence>
<evidence type="ECO:0000313" key="4">
    <source>
        <dbReference type="Proteomes" id="UP001498398"/>
    </source>
</evidence>
<name>A0ABR1J2Y9_9AGAR</name>
<proteinExistence type="predicted"/>
<feature type="transmembrane region" description="Helical" evidence="2">
    <location>
        <begin position="656"/>
        <end position="674"/>
    </location>
</feature>
<keyword evidence="4" id="KW-1185">Reference proteome</keyword>
<keyword evidence="2" id="KW-1133">Transmembrane helix</keyword>